<evidence type="ECO:0000313" key="7">
    <source>
        <dbReference type="Proteomes" id="UP001556040"/>
    </source>
</evidence>
<sequence>MNKLTETLGIKYPIIQGGMGNSSNASLAAAVSNSGGLGMIGAGTMTPERVEKMILDTKRLTTEPFGVNIAISVTPHVKEIVGLILKHKVSVVSLSAGNPVPLIPLLKEHGVSILSVVASVKHAKKAEAAGVDILVGEGYEAAGINSHLETTTFALIPQLAQASSLPVVAAGGIGDGRGLAAAIMLGASGVQMGTRFIATKESTMHQNYINSVLQSSDHGTMIVGRSVNKIRRVLPTPYLEDVIEREGKGFTVDEYARLTSETHHVNAAVLGKFDEGFINGGQIAGLIQDVPSVDELLKRTMKEAKECISETFFLFNQ</sequence>
<evidence type="ECO:0000256" key="3">
    <source>
        <dbReference type="ARBA" id="ARBA00022630"/>
    </source>
</evidence>
<evidence type="ECO:0000256" key="5">
    <source>
        <dbReference type="ARBA" id="ARBA00023002"/>
    </source>
</evidence>
<proteinExistence type="predicted"/>
<dbReference type="InterPro" id="IPR013785">
    <property type="entry name" value="Aldolase_TIM"/>
</dbReference>
<dbReference type="PANTHER" id="PTHR32332">
    <property type="entry name" value="2-NITROPROPANE DIOXYGENASE"/>
    <property type="match status" value="1"/>
</dbReference>
<dbReference type="Gene3D" id="3.20.20.70">
    <property type="entry name" value="Aldolase class I"/>
    <property type="match status" value="1"/>
</dbReference>
<keyword evidence="5" id="KW-0560">Oxidoreductase</keyword>
<keyword evidence="3" id="KW-0285">Flavoprotein</keyword>
<dbReference type="CDD" id="cd04730">
    <property type="entry name" value="NPD_like"/>
    <property type="match status" value="1"/>
</dbReference>
<comment type="function">
    <text evidence="1">Nitronate monooxygenase that uses molecular oxygen to catalyze the oxidative denitrification of alkyl nitronates. Acts on propionate 3-nitronate (P3N), the presumed physiological substrate. Probably functions in the detoxification of P3N, a metabolic poison produced by plants and fungi as a defense mechanism.</text>
</comment>
<evidence type="ECO:0000256" key="4">
    <source>
        <dbReference type="ARBA" id="ARBA00022643"/>
    </source>
</evidence>
<name>A0ABV3Q3Y3_9BACL</name>
<organism evidence="6 7">
    <name type="scientific">Jeotgalibacillus marinus</name>
    <dbReference type="NCBI Taxonomy" id="86667"/>
    <lineage>
        <taxon>Bacteria</taxon>
        <taxon>Bacillati</taxon>
        <taxon>Bacillota</taxon>
        <taxon>Bacilli</taxon>
        <taxon>Bacillales</taxon>
        <taxon>Caryophanaceae</taxon>
        <taxon>Jeotgalibacillus</taxon>
    </lineage>
</organism>
<evidence type="ECO:0000313" key="6">
    <source>
        <dbReference type="EMBL" id="MEW9501533.1"/>
    </source>
</evidence>
<keyword evidence="7" id="KW-1185">Reference proteome</keyword>
<reference evidence="6 7" key="1">
    <citation type="journal article" date="1979" name="Int. J. Syst. Evol. Microbiol.">
        <title>Bacillus globisporus subsp. marinus subsp. nov.</title>
        <authorList>
            <person name="Liu H."/>
        </authorList>
    </citation>
    <scope>NUCLEOTIDE SEQUENCE [LARGE SCALE GENOMIC DNA]</scope>
    <source>
        <strain evidence="6 7">DSM 1297</strain>
    </source>
</reference>
<comment type="caution">
    <text evidence="6">The sequence shown here is derived from an EMBL/GenBank/DDBJ whole genome shotgun (WGS) entry which is preliminary data.</text>
</comment>
<dbReference type="Proteomes" id="UP001556040">
    <property type="component" value="Unassembled WGS sequence"/>
</dbReference>
<keyword evidence="4" id="KW-0288">FMN</keyword>
<gene>
    <name evidence="6" type="ORF">AB1471_06920</name>
</gene>
<accession>A0ABV3Q3Y3</accession>
<dbReference type="Pfam" id="PF03060">
    <property type="entry name" value="NMO"/>
    <property type="match status" value="2"/>
</dbReference>
<protein>
    <recommendedName>
        <fullName evidence="2">Probable nitronate monooxygenase</fullName>
    </recommendedName>
</protein>
<dbReference type="RefSeq" id="WP_367779019.1">
    <property type="nucleotide sequence ID" value="NZ_JBFMIA010000004.1"/>
</dbReference>
<dbReference type="PANTHER" id="PTHR32332:SF20">
    <property type="entry name" value="2-NITROPROPANE DIOXYGENASE-LIKE PROTEIN"/>
    <property type="match status" value="1"/>
</dbReference>
<evidence type="ECO:0000256" key="1">
    <source>
        <dbReference type="ARBA" id="ARBA00003535"/>
    </source>
</evidence>
<dbReference type="SUPFAM" id="SSF51412">
    <property type="entry name" value="Inosine monophosphate dehydrogenase (IMPDH)"/>
    <property type="match status" value="1"/>
</dbReference>
<dbReference type="InterPro" id="IPR004136">
    <property type="entry name" value="NMO"/>
</dbReference>
<dbReference type="EMBL" id="JBFMIA010000004">
    <property type="protein sequence ID" value="MEW9501533.1"/>
    <property type="molecule type" value="Genomic_DNA"/>
</dbReference>
<evidence type="ECO:0000256" key="2">
    <source>
        <dbReference type="ARBA" id="ARBA00013457"/>
    </source>
</evidence>